<feature type="domain" description="AMP-dependent synthetase/ligase" evidence="1">
    <location>
        <begin position="51"/>
        <end position="465"/>
    </location>
</feature>
<dbReference type="InterPro" id="IPR020845">
    <property type="entry name" value="AMP-binding_CS"/>
</dbReference>
<dbReference type="InterPro" id="IPR042099">
    <property type="entry name" value="ANL_N_sf"/>
</dbReference>
<dbReference type="InterPro" id="IPR045851">
    <property type="entry name" value="AMP-bd_C_sf"/>
</dbReference>
<evidence type="ECO:0000313" key="4">
    <source>
        <dbReference type="Proteomes" id="UP001175226"/>
    </source>
</evidence>
<dbReference type="GO" id="GO:0016405">
    <property type="term" value="F:CoA-ligase activity"/>
    <property type="evidence" value="ECO:0007669"/>
    <property type="project" value="TreeGrafter"/>
</dbReference>
<comment type="caution">
    <text evidence="3">The sequence shown here is derived from an EMBL/GenBank/DDBJ whole genome shotgun (WGS) entry which is preliminary data.</text>
</comment>
<proteinExistence type="predicted"/>
<protein>
    <recommendedName>
        <fullName evidence="5">Acetyl-CoA synthetase-like protein</fullName>
    </recommendedName>
</protein>
<dbReference type="AlphaFoldDB" id="A0AA39J3G0"/>
<feature type="domain" description="AMP-binding enzyme C-terminal" evidence="2">
    <location>
        <begin position="517"/>
        <end position="582"/>
    </location>
</feature>
<dbReference type="PANTHER" id="PTHR24096">
    <property type="entry name" value="LONG-CHAIN-FATTY-ACID--COA LIGASE"/>
    <property type="match status" value="1"/>
</dbReference>
<keyword evidence="4" id="KW-1185">Reference proteome</keyword>
<dbReference type="Gene3D" id="3.30.300.30">
    <property type="match status" value="1"/>
</dbReference>
<evidence type="ECO:0008006" key="5">
    <source>
        <dbReference type="Google" id="ProtNLM"/>
    </source>
</evidence>
<sequence>MSGPRYTMDEADKILTAPGSLLEVETRVVEDRLLRVFKNLWPSARALWLHATKQHADKIYVVYENQRFTFREMFERSVHCAAVFREVYGVRKGDRVVICSRNFPAYYVAFWACHLLGAVTSLVNAWLPLEPLQHCIALTKCKLILLDPERANVIEPIVDGLKDMAGASGCIVMEEHEGKGLWKGMDNFGTIFSRSLANPETVLDDPLITPEDDATLVFTSGTTGLPKGVLSSQRAFLTILFTNAFIAGRDVLRRGEPFPPPPDAGPQKGALLSTPLFHVTGTAVTLNATMHGYKLVLLRKWDVPEAARLCREENVRTLAGIPFMLTDLENDLAGFPMESITVGGAPVAGSLVVRSKETFPSTIMANAYGLTETNSTAIGLGECRMPMLFLLLNEYYCSWGRLFSSARKQARLCIFHRRVCLDIIWTSGIPPPVTECILMKKDVEAAPGEVGEVWLRGPGIMKRYYGDRAATEKALTQDGWLMTGDLGYRDTEGFLFIKGRIKDIIIRGGENVDCVSIESALHTEPGVLEAAAVGVPDKRLGELVAAVVTVKPSWRGKVKEAKLLSLVKKLLPKFAVPVMVMVQDGEFGEFSIIFLSRGVY</sequence>
<dbReference type="SUPFAM" id="SSF56801">
    <property type="entry name" value="Acetyl-CoA synthetase-like"/>
    <property type="match status" value="1"/>
</dbReference>
<dbReference type="PROSITE" id="PS00455">
    <property type="entry name" value="AMP_BINDING"/>
    <property type="match status" value="1"/>
</dbReference>
<dbReference type="Proteomes" id="UP001175226">
    <property type="component" value="Unassembled WGS sequence"/>
</dbReference>
<dbReference type="GO" id="GO:0019748">
    <property type="term" value="P:secondary metabolic process"/>
    <property type="evidence" value="ECO:0007669"/>
    <property type="project" value="TreeGrafter"/>
</dbReference>
<dbReference type="EMBL" id="JAUEPT010000063">
    <property type="protein sequence ID" value="KAK0435411.1"/>
    <property type="molecule type" value="Genomic_DNA"/>
</dbReference>
<evidence type="ECO:0000313" key="3">
    <source>
        <dbReference type="EMBL" id="KAK0435411.1"/>
    </source>
</evidence>
<name>A0AA39J3G0_9AGAR</name>
<gene>
    <name evidence="3" type="ORF">EV421DRAFT_1836000</name>
</gene>
<dbReference type="Pfam" id="PF13193">
    <property type="entry name" value="AMP-binding_C"/>
    <property type="match status" value="1"/>
</dbReference>
<organism evidence="3 4">
    <name type="scientific">Armillaria borealis</name>
    <dbReference type="NCBI Taxonomy" id="47425"/>
    <lineage>
        <taxon>Eukaryota</taxon>
        <taxon>Fungi</taxon>
        <taxon>Dikarya</taxon>
        <taxon>Basidiomycota</taxon>
        <taxon>Agaricomycotina</taxon>
        <taxon>Agaricomycetes</taxon>
        <taxon>Agaricomycetidae</taxon>
        <taxon>Agaricales</taxon>
        <taxon>Marasmiineae</taxon>
        <taxon>Physalacriaceae</taxon>
        <taxon>Armillaria</taxon>
    </lineage>
</organism>
<dbReference type="InterPro" id="IPR000873">
    <property type="entry name" value="AMP-dep_synth/lig_dom"/>
</dbReference>
<evidence type="ECO:0000259" key="2">
    <source>
        <dbReference type="Pfam" id="PF13193"/>
    </source>
</evidence>
<accession>A0AA39J3G0</accession>
<dbReference type="Gene3D" id="3.40.50.12780">
    <property type="entry name" value="N-terminal domain of ligase-like"/>
    <property type="match status" value="1"/>
</dbReference>
<dbReference type="Pfam" id="PF00501">
    <property type="entry name" value="AMP-binding"/>
    <property type="match status" value="1"/>
</dbReference>
<dbReference type="PANTHER" id="PTHR24096:SF393">
    <property type="entry name" value="LIGASE, PUTATIVE-RELATED"/>
    <property type="match status" value="1"/>
</dbReference>
<evidence type="ECO:0000259" key="1">
    <source>
        <dbReference type="Pfam" id="PF00501"/>
    </source>
</evidence>
<dbReference type="InterPro" id="IPR025110">
    <property type="entry name" value="AMP-bd_C"/>
</dbReference>
<reference evidence="3" key="1">
    <citation type="submission" date="2023-06" db="EMBL/GenBank/DDBJ databases">
        <authorList>
            <consortium name="Lawrence Berkeley National Laboratory"/>
            <person name="Ahrendt S."/>
            <person name="Sahu N."/>
            <person name="Indic B."/>
            <person name="Wong-Bajracharya J."/>
            <person name="Merenyi Z."/>
            <person name="Ke H.-M."/>
            <person name="Monk M."/>
            <person name="Kocsube S."/>
            <person name="Drula E."/>
            <person name="Lipzen A."/>
            <person name="Balint B."/>
            <person name="Henrissat B."/>
            <person name="Andreopoulos B."/>
            <person name="Martin F.M."/>
            <person name="Harder C.B."/>
            <person name="Rigling D."/>
            <person name="Ford K.L."/>
            <person name="Foster G.D."/>
            <person name="Pangilinan J."/>
            <person name="Papanicolaou A."/>
            <person name="Barry K."/>
            <person name="LaButti K."/>
            <person name="Viragh M."/>
            <person name="Koriabine M."/>
            <person name="Yan M."/>
            <person name="Riley R."/>
            <person name="Champramary S."/>
            <person name="Plett K.L."/>
            <person name="Tsai I.J."/>
            <person name="Slot J."/>
            <person name="Sipos G."/>
            <person name="Plett J."/>
            <person name="Nagy L.G."/>
            <person name="Grigoriev I.V."/>
        </authorList>
    </citation>
    <scope>NUCLEOTIDE SEQUENCE</scope>
    <source>
        <strain evidence="3">FPL87.14</strain>
    </source>
</reference>